<dbReference type="FunFam" id="1.10.287.130:FF:000004">
    <property type="entry name" value="Ethylene receptor 1"/>
    <property type="match status" value="1"/>
</dbReference>
<dbReference type="SMART" id="SM00304">
    <property type="entry name" value="HAMP"/>
    <property type="match status" value="1"/>
</dbReference>
<dbReference type="Proteomes" id="UP000236721">
    <property type="component" value="Unassembled WGS sequence"/>
</dbReference>
<dbReference type="PROSITE" id="PS50109">
    <property type="entry name" value="HIS_KIN"/>
    <property type="match status" value="1"/>
</dbReference>
<keyword evidence="11 15" id="KW-1133">Transmembrane helix</keyword>
<reference evidence="20" key="1">
    <citation type="submission" date="2016-10" db="EMBL/GenBank/DDBJ databases">
        <authorList>
            <person name="Varghese N."/>
            <person name="Submissions S."/>
        </authorList>
    </citation>
    <scope>NUCLEOTIDE SEQUENCE [LARGE SCALE GENOMIC DNA]</scope>
    <source>
        <strain evidence="20">CGMCC 1.7062</strain>
    </source>
</reference>
<feature type="transmembrane region" description="Helical" evidence="15">
    <location>
        <begin position="142"/>
        <end position="166"/>
    </location>
</feature>
<keyword evidence="7" id="KW-0547">Nucleotide-binding</keyword>
<dbReference type="EC" id="2.7.13.3" evidence="3"/>
<feature type="transmembrane region" description="Helical" evidence="15">
    <location>
        <begin position="7"/>
        <end position="31"/>
    </location>
</feature>
<dbReference type="AlphaFoldDB" id="A0A1H6AFN7"/>
<evidence type="ECO:0000256" key="9">
    <source>
        <dbReference type="ARBA" id="ARBA00022801"/>
    </source>
</evidence>
<evidence type="ECO:0000256" key="5">
    <source>
        <dbReference type="ARBA" id="ARBA00022679"/>
    </source>
</evidence>
<evidence type="ECO:0000256" key="14">
    <source>
        <dbReference type="PROSITE-ProRule" id="PRU00169"/>
    </source>
</evidence>
<keyword evidence="12" id="KW-0902">Two-component regulatory system</keyword>
<dbReference type="PRINTS" id="PR00344">
    <property type="entry name" value="BCTRLSENSOR"/>
</dbReference>
<dbReference type="SMART" id="SM00388">
    <property type="entry name" value="HisKA"/>
    <property type="match status" value="1"/>
</dbReference>
<dbReference type="CDD" id="cd16922">
    <property type="entry name" value="HATPase_EvgS-ArcB-TorS-like"/>
    <property type="match status" value="1"/>
</dbReference>
<dbReference type="Pfam" id="PF00072">
    <property type="entry name" value="Response_reg"/>
    <property type="match status" value="1"/>
</dbReference>
<evidence type="ECO:0000256" key="6">
    <source>
        <dbReference type="ARBA" id="ARBA00022692"/>
    </source>
</evidence>
<keyword evidence="4 14" id="KW-0597">Phosphoprotein</keyword>
<evidence type="ECO:0000313" key="19">
    <source>
        <dbReference type="EMBL" id="SEG47301.1"/>
    </source>
</evidence>
<proteinExistence type="predicted"/>
<evidence type="ECO:0000259" key="18">
    <source>
        <dbReference type="PROSITE" id="PS50885"/>
    </source>
</evidence>
<protein>
    <recommendedName>
        <fullName evidence="3">histidine kinase</fullName>
        <ecNumber evidence="3">2.7.13.3</ecNumber>
    </recommendedName>
</protein>
<dbReference type="SMART" id="SM00448">
    <property type="entry name" value="REC"/>
    <property type="match status" value="1"/>
</dbReference>
<organism evidence="19 20">
    <name type="scientific">Vibrio hangzhouensis</name>
    <dbReference type="NCBI Taxonomy" id="462991"/>
    <lineage>
        <taxon>Bacteria</taxon>
        <taxon>Pseudomonadati</taxon>
        <taxon>Pseudomonadota</taxon>
        <taxon>Gammaproteobacteria</taxon>
        <taxon>Vibrionales</taxon>
        <taxon>Vibrionaceae</taxon>
        <taxon>Vibrio</taxon>
    </lineage>
</organism>
<evidence type="ECO:0000256" key="13">
    <source>
        <dbReference type="ARBA" id="ARBA00023136"/>
    </source>
</evidence>
<evidence type="ECO:0000256" key="4">
    <source>
        <dbReference type="ARBA" id="ARBA00022553"/>
    </source>
</evidence>
<evidence type="ECO:0000313" key="20">
    <source>
        <dbReference type="Proteomes" id="UP000236721"/>
    </source>
</evidence>
<keyword evidence="8 19" id="KW-0418">Kinase</keyword>
<dbReference type="Gene3D" id="6.10.340.10">
    <property type="match status" value="1"/>
</dbReference>
<keyword evidence="10" id="KW-0067">ATP-binding</keyword>
<sequence length="607" mass="67693">MKFRTKMILGVATIEAVFLMVLVFYAMSFVADSNVELFENKMSATLSLFKQSSIDALLTYDIARLQSLARDVLNDPDIVFVKIHISGIEVVSVGDTDTVQSPLPEGHYLRQLEVLFDSSHIGRLEVMFDGRRIDEVVRNSGFYLSIIALVEILFVAIASLVFGWILTRDLLKLSTANKQIELKGPGYIVEHKNRDEIGQVIDAFNSMSIEMRKQYQALERSREQATAANKAKDSFLALISHEIRTPLNGILGMSKLLESELAGKHKYHCKVINDSGEHLMSILNDILDFSKIEQNKLVINCERFRIAPTSQLARSFFNPMCVEKGIALYVENSVPENIVWFGDEARIKQILFNLVNNAIKFTAKGSVTIRIFWNESPAGLTLEVEDTGIGIPSDKTALVLQPFTQVDNTVTRDFGGTGLGLSIVSKLVELMAGIFVVSSELGVGTRMTVCLPLKFERQTTPVSGEQVSLTKWEDIQWRAPDGARALLVDDNKVNLIVGKKWCEKLGFTVDVAGDHISAISQLQQHDYLCLLVDNHMPEVSGTELIQSMLKLKSGLTIFGWTADVSQRTYQEFIRVGAKGVVVKPLDIQNFSNVVIDTLKKNQRPEAD</sequence>
<dbReference type="GO" id="GO:0000155">
    <property type="term" value="F:phosphorelay sensor kinase activity"/>
    <property type="evidence" value="ECO:0007669"/>
    <property type="project" value="InterPro"/>
</dbReference>
<dbReference type="GO" id="GO:0016020">
    <property type="term" value="C:membrane"/>
    <property type="evidence" value="ECO:0007669"/>
    <property type="project" value="UniProtKB-SubCell"/>
</dbReference>
<dbReference type="PANTHER" id="PTHR43047:SF78">
    <property type="entry name" value="SENSORY_REGULATORY PROTEIN RPFC"/>
    <property type="match status" value="1"/>
</dbReference>
<evidence type="ECO:0000256" key="12">
    <source>
        <dbReference type="ARBA" id="ARBA00023012"/>
    </source>
</evidence>
<feature type="modified residue" description="4-aspartylphosphate" evidence="14">
    <location>
        <position position="533"/>
    </location>
</feature>
<dbReference type="InterPro" id="IPR001789">
    <property type="entry name" value="Sig_transdc_resp-reg_receiver"/>
</dbReference>
<evidence type="ECO:0000256" key="11">
    <source>
        <dbReference type="ARBA" id="ARBA00022989"/>
    </source>
</evidence>
<dbReference type="Pfam" id="PF00512">
    <property type="entry name" value="HisKA"/>
    <property type="match status" value="1"/>
</dbReference>
<dbReference type="PROSITE" id="PS50885">
    <property type="entry name" value="HAMP"/>
    <property type="match status" value="1"/>
</dbReference>
<keyword evidence="13 15" id="KW-0472">Membrane</keyword>
<evidence type="ECO:0000256" key="15">
    <source>
        <dbReference type="SAM" id="Phobius"/>
    </source>
</evidence>
<dbReference type="Gene3D" id="3.30.565.10">
    <property type="entry name" value="Histidine kinase-like ATPase, C-terminal domain"/>
    <property type="match status" value="1"/>
</dbReference>
<dbReference type="GO" id="GO:0005524">
    <property type="term" value="F:ATP binding"/>
    <property type="evidence" value="ECO:0007669"/>
    <property type="project" value="UniProtKB-KW"/>
</dbReference>
<feature type="domain" description="Response regulatory" evidence="17">
    <location>
        <begin position="484"/>
        <end position="598"/>
    </location>
</feature>
<evidence type="ECO:0000259" key="17">
    <source>
        <dbReference type="PROSITE" id="PS50110"/>
    </source>
</evidence>
<dbReference type="SUPFAM" id="SSF52172">
    <property type="entry name" value="CheY-like"/>
    <property type="match status" value="1"/>
</dbReference>
<dbReference type="FunFam" id="3.30.565.10:FF:000010">
    <property type="entry name" value="Sensor histidine kinase RcsC"/>
    <property type="match status" value="1"/>
</dbReference>
<dbReference type="InterPro" id="IPR003660">
    <property type="entry name" value="HAMP_dom"/>
</dbReference>
<comment type="subcellular location">
    <subcellularLocation>
        <location evidence="2">Membrane</location>
    </subcellularLocation>
</comment>
<dbReference type="InterPro" id="IPR011006">
    <property type="entry name" value="CheY-like_superfamily"/>
</dbReference>
<dbReference type="InterPro" id="IPR005467">
    <property type="entry name" value="His_kinase_dom"/>
</dbReference>
<dbReference type="GO" id="GO:0016787">
    <property type="term" value="F:hydrolase activity"/>
    <property type="evidence" value="ECO:0007669"/>
    <property type="project" value="UniProtKB-KW"/>
</dbReference>
<dbReference type="InterPro" id="IPR036097">
    <property type="entry name" value="HisK_dim/P_sf"/>
</dbReference>
<evidence type="ECO:0000256" key="10">
    <source>
        <dbReference type="ARBA" id="ARBA00022840"/>
    </source>
</evidence>
<dbReference type="EMBL" id="FNVG01000015">
    <property type="protein sequence ID" value="SEG47301.1"/>
    <property type="molecule type" value="Genomic_DNA"/>
</dbReference>
<dbReference type="InterPro" id="IPR036890">
    <property type="entry name" value="HATPase_C_sf"/>
</dbReference>
<dbReference type="CDD" id="cd06225">
    <property type="entry name" value="HAMP"/>
    <property type="match status" value="1"/>
</dbReference>
<accession>A0A1H6AFN7</accession>
<keyword evidence="9" id="KW-0378">Hydrolase</keyword>
<dbReference type="PANTHER" id="PTHR43047">
    <property type="entry name" value="TWO-COMPONENT HISTIDINE PROTEIN KINASE"/>
    <property type="match status" value="1"/>
</dbReference>
<dbReference type="Gene3D" id="3.40.50.2300">
    <property type="match status" value="1"/>
</dbReference>
<evidence type="ECO:0000256" key="3">
    <source>
        <dbReference type="ARBA" id="ARBA00012438"/>
    </source>
</evidence>
<evidence type="ECO:0000259" key="16">
    <source>
        <dbReference type="PROSITE" id="PS50109"/>
    </source>
</evidence>
<evidence type="ECO:0000256" key="2">
    <source>
        <dbReference type="ARBA" id="ARBA00004370"/>
    </source>
</evidence>
<dbReference type="CDD" id="cd17546">
    <property type="entry name" value="REC_hyHK_CKI1_RcsC-like"/>
    <property type="match status" value="1"/>
</dbReference>
<dbReference type="Pfam" id="PF02518">
    <property type="entry name" value="HATPase_c"/>
    <property type="match status" value="1"/>
</dbReference>
<evidence type="ECO:0000256" key="8">
    <source>
        <dbReference type="ARBA" id="ARBA00022777"/>
    </source>
</evidence>
<keyword evidence="6 15" id="KW-0812">Transmembrane</keyword>
<evidence type="ECO:0000256" key="7">
    <source>
        <dbReference type="ARBA" id="ARBA00022741"/>
    </source>
</evidence>
<dbReference type="Gene3D" id="1.10.287.130">
    <property type="match status" value="1"/>
</dbReference>
<dbReference type="SUPFAM" id="SSF55874">
    <property type="entry name" value="ATPase domain of HSP90 chaperone/DNA topoisomerase II/histidine kinase"/>
    <property type="match status" value="1"/>
</dbReference>
<dbReference type="InterPro" id="IPR004358">
    <property type="entry name" value="Sig_transdc_His_kin-like_C"/>
</dbReference>
<feature type="domain" description="HAMP" evidence="18">
    <location>
        <begin position="189"/>
        <end position="216"/>
    </location>
</feature>
<dbReference type="InterPro" id="IPR003594">
    <property type="entry name" value="HATPase_dom"/>
</dbReference>
<feature type="domain" description="Histidine kinase" evidence="16">
    <location>
        <begin position="238"/>
        <end position="455"/>
    </location>
</feature>
<evidence type="ECO:0000256" key="1">
    <source>
        <dbReference type="ARBA" id="ARBA00000085"/>
    </source>
</evidence>
<comment type="catalytic activity">
    <reaction evidence="1">
        <text>ATP + protein L-histidine = ADP + protein N-phospho-L-histidine.</text>
        <dbReference type="EC" id="2.7.13.3"/>
    </reaction>
</comment>
<keyword evidence="5" id="KW-0808">Transferase</keyword>
<dbReference type="PROSITE" id="PS50110">
    <property type="entry name" value="RESPONSE_REGULATORY"/>
    <property type="match status" value="1"/>
</dbReference>
<dbReference type="SMART" id="SM00387">
    <property type="entry name" value="HATPase_c"/>
    <property type="match status" value="1"/>
</dbReference>
<dbReference type="CDD" id="cd00082">
    <property type="entry name" value="HisKA"/>
    <property type="match status" value="1"/>
</dbReference>
<dbReference type="RefSeq" id="WP_103881193.1">
    <property type="nucleotide sequence ID" value="NZ_FNVG01000015.1"/>
</dbReference>
<dbReference type="OrthoDB" id="9810730at2"/>
<name>A0A1H6AFN7_9VIBR</name>
<gene>
    <name evidence="19" type="ORF">SAMN04488244_11557</name>
</gene>
<keyword evidence="20" id="KW-1185">Reference proteome</keyword>
<dbReference type="SUPFAM" id="SSF47384">
    <property type="entry name" value="Homodimeric domain of signal transducing histidine kinase"/>
    <property type="match status" value="1"/>
</dbReference>
<dbReference type="InterPro" id="IPR003661">
    <property type="entry name" value="HisK_dim/P_dom"/>
</dbReference>